<evidence type="ECO:0000256" key="2">
    <source>
        <dbReference type="SAM" id="MobiDB-lite"/>
    </source>
</evidence>
<comment type="similarity">
    <text evidence="1">Belongs to the BolA/IbaG family.</text>
</comment>
<dbReference type="PANTHER" id="PTHR46230">
    <property type="match status" value="1"/>
</dbReference>
<dbReference type="EMBL" id="SORZ01000001">
    <property type="protein sequence ID" value="TPW35746.1"/>
    <property type="molecule type" value="Genomic_DNA"/>
</dbReference>
<evidence type="ECO:0000313" key="3">
    <source>
        <dbReference type="EMBL" id="TPW35746.1"/>
    </source>
</evidence>
<feature type="region of interest" description="Disordered" evidence="2">
    <location>
        <begin position="48"/>
        <end position="71"/>
    </location>
</feature>
<accession>A0A506UQX1</accession>
<proteinExistence type="inferred from homology"/>
<feature type="compositionally biased region" description="Basic and acidic residues" evidence="2">
    <location>
        <begin position="48"/>
        <end position="57"/>
    </location>
</feature>
<dbReference type="InterPro" id="IPR036065">
    <property type="entry name" value="BolA-like_sf"/>
</dbReference>
<protein>
    <submittedName>
        <fullName evidence="3">BolA family transcriptional regulator</fullName>
    </submittedName>
</protein>
<dbReference type="Pfam" id="PF01722">
    <property type="entry name" value="BolA"/>
    <property type="match status" value="1"/>
</dbReference>
<comment type="caution">
    <text evidence="3">The sequence shown here is derived from an EMBL/GenBank/DDBJ whole genome shotgun (WGS) entry which is preliminary data.</text>
</comment>
<dbReference type="InterPro" id="IPR002634">
    <property type="entry name" value="BolA"/>
</dbReference>
<reference evidence="3 4" key="1">
    <citation type="submission" date="2019-03" db="EMBL/GenBank/DDBJ databases">
        <title>The complete genome sequence of Neokomagataea sp. Jb2 NBRC113641.</title>
        <authorList>
            <person name="Chua K.-O."/>
            <person name="Chan K.-G."/>
            <person name="See-Too W.-S."/>
        </authorList>
    </citation>
    <scope>NUCLEOTIDE SEQUENCE [LARGE SCALE GENOMIC DNA]</scope>
    <source>
        <strain evidence="3 4">Jb2</strain>
    </source>
</reference>
<dbReference type="GO" id="GO:0016226">
    <property type="term" value="P:iron-sulfur cluster assembly"/>
    <property type="evidence" value="ECO:0007669"/>
    <property type="project" value="TreeGrafter"/>
</dbReference>
<dbReference type="AlphaFoldDB" id="A0A506UQX1"/>
<organism evidence="3 4">
    <name type="scientific">Oecophyllibacter saccharovorans</name>
    <dbReference type="NCBI Taxonomy" id="2558360"/>
    <lineage>
        <taxon>Bacteria</taxon>
        <taxon>Pseudomonadati</taxon>
        <taxon>Pseudomonadota</taxon>
        <taxon>Alphaproteobacteria</taxon>
        <taxon>Acetobacterales</taxon>
        <taxon>Acetobacteraceae</taxon>
        <taxon>Oecophyllibacter</taxon>
    </lineage>
</organism>
<evidence type="ECO:0000313" key="4">
    <source>
        <dbReference type="Proteomes" id="UP000315037"/>
    </source>
</evidence>
<dbReference type="SUPFAM" id="SSF82657">
    <property type="entry name" value="BolA-like"/>
    <property type="match status" value="1"/>
</dbReference>
<keyword evidence="4" id="KW-1185">Reference proteome</keyword>
<dbReference type="Proteomes" id="UP000315037">
    <property type="component" value="Unassembled WGS sequence"/>
</dbReference>
<sequence length="119" mass="13259">MSLPPSAPGQGASSAEPLNISTRKDRMHALLQAALNPAHLEIRDTSARHSKHVEMRQEQTQARGPHQKGQTHYEVTIIAEKFDGMPLLARHRFVQELLAEEFATGLHALQLHLRGEKTS</sequence>
<name>A0A506UQX1_9PROT</name>
<feature type="region of interest" description="Disordered" evidence="2">
    <location>
        <begin position="1"/>
        <end position="25"/>
    </location>
</feature>
<gene>
    <name evidence="3" type="ORF">E3202_02025</name>
</gene>
<dbReference type="PANTHER" id="PTHR46230:SF7">
    <property type="entry name" value="BOLA-LIKE PROTEIN 1"/>
    <property type="match status" value="1"/>
</dbReference>
<dbReference type="PIRSF" id="PIRSF003113">
    <property type="entry name" value="BolA"/>
    <property type="match status" value="1"/>
</dbReference>
<evidence type="ECO:0000256" key="1">
    <source>
        <dbReference type="RuleBase" id="RU003860"/>
    </source>
</evidence>
<dbReference type="Gene3D" id="3.30.300.90">
    <property type="entry name" value="BolA-like"/>
    <property type="match status" value="1"/>
</dbReference>